<dbReference type="PANTHER" id="PTHR10233:SF14">
    <property type="entry name" value="TRANSLATION INITIATION FACTOR EIF-2B SUBUNIT DELTA"/>
    <property type="match status" value="1"/>
</dbReference>
<evidence type="ECO:0000256" key="1">
    <source>
        <dbReference type="ARBA" id="ARBA00004514"/>
    </source>
</evidence>
<organism evidence="11 12">
    <name type="scientific">Gymnopilus dilepis</name>
    <dbReference type="NCBI Taxonomy" id="231916"/>
    <lineage>
        <taxon>Eukaryota</taxon>
        <taxon>Fungi</taxon>
        <taxon>Dikarya</taxon>
        <taxon>Basidiomycota</taxon>
        <taxon>Agaricomycotina</taxon>
        <taxon>Agaricomycetes</taxon>
        <taxon>Agaricomycetidae</taxon>
        <taxon>Agaricales</taxon>
        <taxon>Agaricineae</taxon>
        <taxon>Hymenogastraceae</taxon>
        <taxon>Gymnopilus</taxon>
    </lineage>
</organism>
<dbReference type="InParanoid" id="A0A409WN35"/>
<dbReference type="Proteomes" id="UP000284706">
    <property type="component" value="Unassembled WGS sequence"/>
</dbReference>
<evidence type="ECO:0000256" key="3">
    <source>
        <dbReference type="ARBA" id="ARBA00022490"/>
    </source>
</evidence>
<evidence type="ECO:0000256" key="4">
    <source>
        <dbReference type="ARBA" id="ARBA00022540"/>
    </source>
</evidence>
<comment type="similarity">
    <text evidence="2 9">Belongs to the eIF-2B alpha/beta/delta subunits family.</text>
</comment>
<dbReference type="STRING" id="231916.A0A409WN35"/>
<sequence length="392" mass="43122">MHQPARLYRIPASERASRFSPIMGDKGPSTPSGPSSRDLDSNVSSIVLLNALKKVNVPFLRCDAGVSDDAFSRLKVVQDYDPPSDGSFSRQLISQLSLELDKLDRFGVQAAAIPVKNALKHLNSKIAWMDTNIAPHDVKDVVCRDIDNFIRRRIVRASEAIQSISAKKVKDGDVIDCRKTIIESEKGRQKVFGSDHRFRACLRRQSVVRCEFFLIIYECSFFAVGKALLSSLTSGLDPISCQYGLLPALPSLLEQASMILVDAHTIFKNGAVFSRAGTAMVAMMAKERNIPFLVCCETYKFSNSVLIDALKEGELGENSTAYLCLPASPPTTPFKIISGSLGRKISPSRQQSFKMANIEHLHPEYDLTPPTYVTAIATEAGIIHPNAVVSIF</sequence>
<dbReference type="GO" id="GO:0003743">
    <property type="term" value="F:translation initiation factor activity"/>
    <property type="evidence" value="ECO:0007669"/>
    <property type="project" value="UniProtKB-KW"/>
</dbReference>
<keyword evidence="5" id="KW-0648">Protein biosynthesis</keyword>
<keyword evidence="3" id="KW-0963">Cytoplasm</keyword>
<comment type="subcellular location">
    <subcellularLocation>
        <location evidence="1">Cytoplasm</location>
        <location evidence="1">Cytosol</location>
    </subcellularLocation>
</comment>
<feature type="compositionally biased region" description="Polar residues" evidence="10">
    <location>
        <begin position="29"/>
        <end position="38"/>
    </location>
</feature>
<comment type="caution">
    <text evidence="11">The sequence shown here is derived from an EMBL/GenBank/DDBJ whole genome shotgun (WGS) entry which is preliminary data.</text>
</comment>
<keyword evidence="4" id="KW-0396">Initiation factor</keyword>
<evidence type="ECO:0000256" key="5">
    <source>
        <dbReference type="ARBA" id="ARBA00022917"/>
    </source>
</evidence>
<dbReference type="Pfam" id="PF01008">
    <property type="entry name" value="IF-2B"/>
    <property type="match status" value="1"/>
</dbReference>
<accession>A0A409WN35</accession>
<dbReference type="SUPFAM" id="SSF100950">
    <property type="entry name" value="NagB/RpiA/CoA transferase-like"/>
    <property type="match status" value="1"/>
</dbReference>
<dbReference type="GO" id="GO:0005829">
    <property type="term" value="C:cytosol"/>
    <property type="evidence" value="ECO:0007669"/>
    <property type="project" value="UniProtKB-SubCell"/>
</dbReference>
<gene>
    <name evidence="11" type="ORF">CVT26_004177</name>
</gene>
<reference evidence="11 12" key="1">
    <citation type="journal article" date="2018" name="Evol. Lett.">
        <title>Horizontal gene cluster transfer increased hallucinogenic mushroom diversity.</title>
        <authorList>
            <person name="Reynolds H.T."/>
            <person name="Vijayakumar V."/>
            <person name="Gluck-Thaler E."/>
            <person name="Korotkin H.B."/>
            <person name="Matheny P.B."/>
            <person name="Slot J.C."/>
        </authorList>
    </citation>
    <scope>NUCLEOTIDE SEQUENCE [LARGE SCALE GENOMIC DNA]</scope>
    <source>
        <strain evidence="11 12">SRW20</strain>
    </source>
</reference>
<evidence type="ECO:0000313" key="11">
    <source>
        <dbReference type="EMBL" id="PPQ79917.1"/>
    </source>
</evidence>
<comment type="subunit">
    <text evidence="8">Component of the translation initiation factor 2B (eIF2B) complex which is a heterodecamer of two sets of five different subunits: alpha, beta, gamma, delta and epsilon. Subunits alpha, beta and delta comprise a regulatory subcomplex and subunits epsilon and gamma comprise a catalytic subcomplex. Within the complex, the hexameric regulatory complex resides at the center, with the two heterodimeric catalytic subcomplexes bound on opposite sides.</text>
</comment>
<dbReference type="InterPro" id="IPR037171">
    <property type="entry name" value="NagB/RpiA_transferase-like"/>
</dbReference>
<feature type="region of interest" description="Disordered" evidence="10">
    <location>
        <begin position="19"/>
        <end position="38"/>
    </location>
</feature>
<dbReference type="OrthoDB" id="10254737at2759"/>
<evidence type="ECO:0000256" key="7">
    <source>
        <dbReference type="ARBA" id="ARBA00044356"/>
    </source>
</evidence>
<evidence type="ECO:0000256" key="9">
    <source>
        <dbReference type="RuleBase" id="RU003814"/>
    </source>
</evidence>
<evidence type="ECO:0000256" key="8">
    <source>
        <dbReference type="ARBA" id="ARBA00046432"/>
    </source>
</evidence>
<evidence type="ECO:0000313" key="12">
    <source>
        <dbReference type="Proteomes" id="UP000284706"/>
    </source>
</evidence>
<dbReference type="PANTHER" id="PTHR10233">
    <property type="entry name" value="TRANSLATION INITIATION FACTOR EIF-2B"/>
    <property type="match status" value="1"/>
</dbReference>
<protein>
    <recommendedName>
        <fullName evidence="6">Translation initiation factor eIF2B subunit delta</fullName>
    </recommendedName>
    <alternativeName>
        <fullName evidence="7">eIF2B GDP-GTP exchange factor subunit delta</fullName>
    </alternativeName>
</protein>
<keyword evidence="12" id="KW-1185">Reference proteome</keyword>
<evidence type="ECO:0000256" key="2">
    <source>
        <dbReference type="ARBA" id="ARBA00007251"/>
    </source>
</evidence>
<dbReference type="Gene3D" id="3.40.50.10470">
    <property type="entry name" value="Translation initiation factor eif-2b, domain 2"/>
    <property type="match status" value="1"/>
</dbReference>
<dbReference type="AlphaFoldDB" id="A0A409WN35"/>
<name>A0A409WN35_9AGAR</name>
<evidence type="ECO:0000256" key="10">
    <source>
        <dbReference type="SAM" id="MobiDB-lite"/>
    </source>
</evidence>
<dbReference type="InterPro" id="IPR042529">
    <property type="entry name" value="IF_2B-like_C"/>
</dbReference>
<evidence type="ECO:0000256" key="6">
    <source>
        <dbReference type="ARBA" id="ARBA00044147"/>
    </source>
</evidence>
<dbReference type="EMBL" id="NHYE01004981">
    <property type="protein sequence ID" value="PPQ79917.1"/>
    <property type="molecule type" value="Genomic_DNA"/>
</dbReference>
<proteinExistence type="inferred from homology"/>
<dbReference type="InterPro" id="IPR000649">
    <property type="entry name" value="IF-2B-related"/>
</dbReference>